<dbReference type="InterPro" id="IPR012336">
    <property type="entry name" value="Thioredoxin-like_fold"/>
</dbReference>
<proteinExistence type="predicted"/>
<dbReference type="EMBL" id="JAINVZ010000007">
    <property type="protein sequence ID" value="MBY8885716.1"/>
    <property type="molecule type" value="Genomic_DNA"/>
</dbReference>
<dbReference type="Gene3D" id="3.40.30.10">
    <property type="entry name" value="Glutaredoxin"/>
    <property type="match status" value="1"/>
</dbReference>
<keyword evidence="5" id="KW-1185">Reference proteome</keyword>
<evidence type="ECO:0000256" key="1">
    <source>
        <dbReference type="SAM" id="MobiDB-lite"/>
    </source>
</evidence>
<protein>
    <submittedName>
        <fullName evidence="4">DsbA family protein</fullName>
    </submittedName>
</protein>
<evidence type="ECO:0000256" key="2">
    <source>
        <dbReference type="SAM" id="Phobius"/>
    </source>
</evidence>
<keyword evidence="2" id="KW-0472">Membrane</keyword>
<evidence type="ECO:0000259" key="3">
    <source>
        <dbReference type="Pfam" id="PF13462"/>
    </source>
</evidence>
<dbReference type="InterPro" id="IPR036249">
    <property type="entry name" value="Thioredoxin-like_sf"/>
</dbReference>
<dbReference type="SUPFAM" id="SSF52833">
    <property type="entry name" value="Thioredoxin-like"/>
    <property type="match status" value="1"/>
</dbReference>
<accession>A0ABS7QRA4</accession>
<feature type="domain" description="Thioredoxin-like fold" evidence="3">
    <location>
        <begin position="115"/>
        <end position="270"/>
    </location>
</feature>
<feature type="transmembrane region" description="Helical" evidence="2">
    <location>
        <begin position="66"/>
        <end position="86"/>
    </location>
</feature>
<evidence type="ECO:0000313" key="5">
    <source>
        <dbReference type="Proteomes" id="UP001198565"/>
    </source>
</evidence>
<dbReference type="Proteomes" id="UP001198565">
    <property type="component" value="Unassembled WGS sequence"/>
</dbReference>
<keyword evidence="2" id="KW-0812">Transmembrane</keyword>
<organism evidence="4 5">
    <name type="scientific">Streptantibioticus parmotrematis</name>
    <dbReference type="NCBI Taxonomy" id="2873249"/>
    <lineage>
        <taxon>Bacteria</taxon>
        <taxon>Bacillati</taxon>
        <taxon>Actinomycetota</taxon>
        <taxon>Actinomycetes</taxon>
        <taxon>Kitasatosporales</taxon>
        <taxon>Streptomycetaceae</taxon>
        <taxon>Streptantibioticus</taxon>
    </lineage>
</organism>
<comment type="caution">
    <text evidence="4">The sequence shown here is derived from an EMBL/GenBank/DDBJ whole genome shotgun (WGS) entry which is preliminary data.</text>
</comment>
<reference evidence="4 5" key="1">
    <citation type="submission" date="2021-08" db="EMBL/GenBank/DDBJ databases">
        <title>Streptomyces sp. PTM05 isolated from lichen.</title>
        <authorList>
            <person name="Somphong A."/>
            <person name="Phongsopitanun W."/>
            <person name="Tanasupawat S."/>
        </authorList>
    </citation>
    <scope>NUCLEOTIDE SEQUENCE [LARGE SCALE GENOMIC DNA]</scope>
    <source>
        <strain evidence="4 5">Ptm05</strain>
    </source>
</reference>
<name>A0ABS7QRA4_9ACTN</name>
<dbReference type="Pfam" id="PF13462">
    <property type="entry name" value="Thioredoxin_4"/>
    <property type="match status" value="1"/>
</dbReference>
<gene>
    <name evidence="4" type="ORF">K7472_12765</name>
</gene>
<evidence type="ECO:0000313" key="4">
    <source>
        <dbReference type="EMBL" id="MBY8885716.1"/>
    </source>
</evidence>
<dbReference type="RefSeq" id="WP_222977275.1">
    <property type="nucleotide sequence ID" value="NZ_JAINVZ010000007.1"/>
</dbReference>
<keyword evidence="2" id="KW-1133">Transmembrane helix</keyword>
<sequence length="304" mass="31986">MGPPCHPAFIGNGGIQARYGIRLVAGVMGRVMAKSKGTEAPKAQGEPTASGAGISRRHGWQRWRTTVVAVVAVGAVFAVSAVIGSYKRAADKHGVSRPTGIAAGSPIFGIPVHPTVPVTIEVYEDLRSPVSKDFAKTYSKALNSLLYSGQVQITYQLVTSSDKQYGGTGSAQAANAAACADDLGKTYFSEFVDELWAHQPTDPSNDRFASSSYLVKLGRKVKGMPASSFEPCVQTRMHQGWVAASQKDYASSGYGDVPVVVINGKEYEATKDGLTPQKLTTLAKQAADYAVAHPTASPSATSTS</sequence>
<feature type="region of interest" description="Disordered" evidence="1">
    <location>
        <begin position="36"/>
        <end position="56"/>
    </location>
</feature>